<accession>A0A8H7UBH0</accession>
<dbReference type="AlphaFoldDB" id="A0A8H7UBH0"/>
<evidence type="ECO:0000313" key="1">
    <source>
        <dbReference type="EMBL" id="KAG2179436.1"/>
    </source>
</evidence>
<dbReference type="Proteomes" id="UP000612746">
    <property type="component" value="Unassembled WGS sequence"/>
</dbReference>
<sequence>MNEGSKAMKKFSLAGPRYPLDFNRFQSVLGANSAMAFCIDVKRGEKLEYDWLTEETHRYLSMLQRAANEYI</sequence>
<protein>
    <submittedName>
        <fullName evidence="1">Uncharacterized protein</fullName>
    </submittedName>
</protein>
<organism evidence="1 2">
    <name type="scientific">Umbelopsis vinacea</name>
    <dbReference type="NCBI Taxonomy" id="44442"/>
    <lineage>
        <taxon>Eukaryota</taxon>
        <taxon>Fungi</taxon>
        <taxon>Fungi incertae sedis</taxon>
        <taxon>Mucoromycota</taxon>
        <taxon>Mucoromycotina</taxon>
        <taxon>Umbelopsidomycetes</taxon>
        <taxon>Umbelopsidales</taxon>
        <taxon>Umbelopsidaceae</taxon>
        <taxon>Umbelopsis</taxon>
    </lineage>
</organism>
<proteinExistence type="predicted"/>
<evidence type="ECO:0000313" key="2">
    <source>
        <dbReference type="Proteomes" id="UP000612746"/>
    </source>
</evidence>
<dbReference type="EMBL" id="JAEPRA010000010">
    <property type="protein sequence ID" value="KAG2179436.1"/>
    <property type="molecule type" value="Genomic_DNA"/>
</dbReference>
<keyword evidence="2" id="KW-1185">Reference proteome</keyword>
<comment type="caution">
    <text evidence="1">The sequence shown here is derived from an EMBL/GenBank/DDBJ whole genome shotgun (WGS) entry which is preliminary data.</text>
</comment>
<name>A0A8H7UBH0_9FUNG</name>
<gene>
    <name evidence="1" type="ORF">INT44_006282</name>
</gene>
<reference evidence="1" key="1">
    <citation type="submission" date="2020-12" db="EMBL/GenBank/DDBJ databases">
        <title>Metabolic potential, ecology and presence of endohyphal bacteria is reflected in genomic diversity of Mucoromycotina.</title>
        <authorList>
            <person name="Muszewska A."/>
            <person name="Okrasinska A."/>
            <person name="Steczkiewicz K."/>
            <person name="Drgas O."/>
            <person name="Orlowska M."/>
            <person name="Perlinska-Lenart U."/>
            <person name="Aleksandrzak-Piekarczyk T."/>
            <person name="Szatraj K."/>
            <person name="Zielenkiewicz U."/>
            <person name="Pilsyk S."/>
            <person name="Malc E."/>
            <person name="Mieczkowski P."/>
            <person name="Kruszewska J.S."/>
            <person name="Biernat P."/>
            <person name="Pawlowska J."/>
        </authorList>
    </citation>
    <scope>NUCLEOTIDE SEQUENCE</scope>
    <source>
        <strain evidence="1">WA0000051536</strain>
    </source>
</reference>